<dbReference type="Pfam" id="PF01546">
    <property type="entry name" value="Peptidase_M20"/>
    <property type="match status" value="1"/>
</dbReference>
<accession>A0A344PGB7</accession>
<evidence type="ECO:0000313" key="6">
    <source>
        <dbReference type="Proteomes" id="UP000252023"/>
    </source>
</evidence>
<dbReference type="GO" id="GO:0006508">
    <property type="term" value="P:proteolysis"/>
    <property type="evidence" value="ECO:0007669"/>
    <property type="project" value="UniProtKB-KW"/>
</dbReference>
<dbReference type="GO" id="GO:0046872">
    <property type="term" value="F:metal ion binding"/>
    <property type="evidence" value="ECO:0007669"/>
    <property type="project" value="UniProtKB-KW"/>
</dbReference>
<keyword evidence="6" id="KW-1185">Reference proteome</keyword>
<sequence>MGGPDPPRARLYLAFGQAATRILRAAAERLGPLAKGSRLMSMQEIYDWIDAHADECIADLQTLVRQPSVSAQDIGLRDCAELLQDMMHRDGLPADLYETDGGPPIVFGEVRVEGPAQTLLCYSHYDVQPPEPLEAWSHGGPWSAAIVDGVLYGRGATDNKSGVLAFNKAAKAFLQVRGKIPCNLKLFIEGEEEIGSVHLSDWAQRNAVLLEADGMHCLDGSLEVGTEAPDVSLGLKSILSVELVARGAKSDVHSLNFPLVPSPVWDLVWALNTILDRDRRILIDGWEEGIWQLGPDDEQQLRDKAARVDTAAMREEWGIDSFALGRDGIDAIRARTYEPTANIQGIVAGYTGRGTKTIVPNEARVRMDFRLIPNMQPDAALAKLKAHLVAHGFGHIEVNAHEGREPPYKISVREDISQAIIAAATEVYGELPVVNGVSAEGAILRHVWIPCVLTGFANPDANLHAPDENIVIEKYIKGIKYAAAIMHHFSLVGDGAEGRARP</sequence>
<evidence type="ECO:0000256" key="2">
    <source>
        <dbReference type="ARBA" id="ARBA00022723"/>
    </source>
</evidence>
<dbReference type="PANTHER" id="PTHR43270:SF8">
    <property type="entry name" value="DI- AND TRIPEPTIDASE DUG2-RELATED"/>
    <property type="match status" value="1"/>
</dbReference>
<proteinExistence type="predicted"/>
<dbReference type="Proteomes" id="UP000252023">
    <property type="component" value="Chromosome"/>
</dbReference>
<dbReference type="Gene3D" id="3.30.70.360">
    <property type="match status" value="1"/>
</dbReference>
<organism evidence="5 6">
    <name type="scientific">Paracoccus suum</name>
    <dbReference type="NCBI Taxonomy" id="2259340"/>
    <lineage>
        <taxon>Bacteria</taxon>
        <taxon>Pseudomonadati</taxon>
        <taxon>Pseudomonadota</taxon>
        <taxon>Alphaproteobacteria</taxon>
        <taxon>Rhodobacterales</taxon>
        <taxon>Paracoccaceae</taxon>
        <taxon>Paracoccus</taxon>
    </lineage>
</organism>
<keyword evidence="2" id="KW-0479">Metal-binding</keyword>
<dbReference type="SUPFAM" id="SSF53187">
    <property type="entry name" value="Zn-dependent exopeptidases"/>
    <property type="match status" value="1"/>
</dbReference>
<protein>
    <submittedName>
        <fullName evidence="5">M20/M25/M40 family metallo-hydrolase</fullName>
    </submittedName>
</protein>
<dbReference type="Gene3D" id="3.40.630.10">
    <property type="entry name" value="Zn peptidases"/>
    <property type="match status" value="1"/>
</dbReference>
<feature type="domain" description="Peptidase M20 dimerisation" evidence="4">
    <location>
        <begin position="251"/>
        <end position="391"/>
    </location>
</feature>
<dbReference type="Pfam" id="PF07687">
    <property type="entry name" value="M20_dimer"/>
    <property type="match status" value="1"/>
</dbReference>
<evidence type="ECO:0000256" key="3">
    <source>
        <dbReference type="ARBA" id="ARBA00022801"/>
    </source>
</evidence>
<keyword evidence="1" id="KW-0645">Protease</keyword>
<name>A0A344PGB7_9RHOB</name>
<evidence type="ECO:0000256" key="1">
    <source>
        <dbReference type="ARBA" id="ARBA00022670"/>
    </source>
</evidence>
<dbReference type="InterPro" id="IPR011650">
    <property type="entry name" value="Peptidase_M20_dimer"/>
</dbReference>
<dbReference type="OrthoDB" id="9761532at2"/>
<gene>
    <name evidence="5" type="ORF">DRW48_00745</name>
</gene>
<reference evidence="6" key="1">
    <citation type="submission" date="2018-07" db="EMBL/GenBank/DDBJ databases">
        <title>Genome sequencing of Paracoccus sp. SC2-6.</title>
        <authorList>
            <person name="Heo J."/>
            <person name="Kim S.-J."/>
            <person name="Kwon S.-W."/>
        </authorList>
    </citation>
    <scope>NUCLEOTIDE SEQUENCE [LARGE SCALE GENOMIC DNA]</scope>
    <source>
        <strain evidence="6">SC2-6</strain>
    </source>
</reference>
<keyword evidence="3 5" id="KW-0378">Hydrolase</keyword>
<dbReference type="EMBL" id="CP030918">
    <property type="protein sequence ID" value="AXC48422.1"/>
    <property type="molecule type" value="Genomic_DNA"/>
</dbReference>
<dbReference type="GO" id="GO:0008233">
    <property type="term" value="F:peptidase activity"/>
    <property type="evidence" value="ECO:0007669"/>
    <property type="project" value="UniProtKB-KW"/>
</dbReference>
<dbReference type="InterPro" id="IPR051458">
    <property type="entry name" value="Cyt/Met_Dipeptidase"/>
</dbReference>
<dbReference type="InterPro" id="IPR002933">
    <property type="entry name" value="Peptidase_M20"/>
</dbReference>
<evidence type="ECO:0000259" key="4">
    <source>
        <dbReference type="Pfam" id="PF07687"/>
    </source>
</evidence>
<dbReference type="PANTHER" id="PTHR43270">
    <property type="entry name" value="BETA-ALA-HIS DIPEPTIDASE"/>
    <property type="match status" value="1"/>
</dbReference>
<evidence type="ECO:0000313" key="5">
    <source>
        <dbReference type="EMBL" id="AXC48422.1"/>
    </source>
</evidence>
<dbReference type="KEGG" id="pars:DRW48_00745"/>
<dbReference type="AlphaFoldDB" id="A0A344PGB7"/>